<dbReference type="AlphaFoldDB" id="A0A0N9Y6W2"/>
<dbReference type="RefSeq" id="WP_003882587.1">
    <property type="nucleotide sequence ID" value="NZ_CP011269.1"/>
</dbReference>
<name>A0A0N9Y6W2_MYCFO</name>
<organism evidence="1 4">
    <name type="scientific">Mycolicibacterium fortuitum</name>
    <name type="common">Mycobacterium fortuitum</name>
    <dbReference type="NCBI Taxonomy" id="1766"/>
    <lineage>
        <taxon>Bacteria</taxon>
        <taxon>Bacillati</taxon>
        <taxon>Actinomycetota</taxon>
        <taxon>Actinomycetes</taxon>
        <taxon>Mycobacteriales</taxon>
        <taxon>Mycobacteriaceae</taxon>
        <taxon>Mycolicibacterium</taxon>
    </lineage>
</organism>
<dbReference type="EMBL" id="JAWLVV010000001">
    <property type="protein sequence ID" value="MDV7288701.1"/>
    <property type="molecule type" value="Genomic_DNA"/>
</dbReference>
<proteinExistence type="predicted"/>
<evidence type="ECO:0000313" key="4">
    <source>
        <dbReference type="Proteomes" id="UP000057134"/>
    </source>
</evidence>
<dbReference type="EMBL" id="CP011269">
    <property type="protein sequence ID" value="ALI24936.1"/>
    <property type="molecule type" value="Genomic_DNA"/>
</dbReference>
<evidence type="ECO:0000313" key="2">
    <source>
        <dbReference type="EMBL" id="MDV7288701.1"/>
    </source>
</evidence>
<evidence type="ECO:0000313" key="3">
    <source>
        <dbReference type="EMBL" id="MDV7292912.1"/>
    </source>
</evidence>
<dbReference type="Proteomes" id="UP000057134">
    <property type="component" value="Chromosome"/>
</dbReference>
<accession>A0A0N9Y6W2</accession>
<dbReference type="Proteomes" id="UP001186041">
    <property type="component" value="Unassembled WGS sequence"/>
</dbReference>
<dbReference type="STRING" id="1766.XA26_10790"/>
<dbReference type="KEGG" id="mft:XA26_10790"/>
<protein>
    <submittedName>
        <fullName evidence="1">Uncharacterized protein</fullName>
    </submittedName>
</protein>
<dbReference type="GeneID" id="93415999"/>
<reference evidence="2" key="2">
    <citation type="submission" date="2023-10" db="EMBL/GenBank/DDBJ databases">
        <title>Mycolicibacterium fortuitum clinical isolates causing pulmonary infections in humans.</title>
        <authorList>
            <person name="Mejia-Ponce P.M."/>
            <person name="Zenteno-Cuevas R."/>
            <person name="Licona-Cassani C."/>
        </authorList>
    </citation>
    <scope>NUCLEOTIDE SEQUENCE</scope>
    <source>
        <strain evidence="2">M8</strain>
    </source>
</reference>
<reference evidence="1 4" key="1">
    <citation type="journal article" date="2015" name="MBio">
        <title>Enzymatic Degradation of Phenazines Can Generate Energy and Protect Sensitive Organisms from Toxicity.</title>
        <authorList>
            <person name="Costa K.C."/>
            <person name="Bergkessel M."/>
            <person name="Saunders S."/>
            <person name="Korlach J."/>
            <person name="Newman D.K."/>
        </authorList>
    </citation>
    <scope>NUCLEOTIDE SEQUENCE [LARGE SCALE GENOMIC DNA]</scope>
    <source>
        <strain evidence="1 4">CT6</strain>
    </source>
</reference>
<keyword evidence="4" id="KW-1185">Reference proteome</keyword>
<sequence length="88" mass="9976">MTELKRYAEGLYGDYRRASAAVIHYLRNDADGVNAVLDEAAEQHRCRELMAAVLDMYRLTMPTGGDTIDKIQRLAELWAARELENSTT</sequence>
<dbReference type="EMBL" id="JAWLVV010000022">
    <property type="protein sequence ID" value="MDV7292912.1"/>
    <property type="molecule type" value="Genomic_DNA"/>
</dbReference>
<evidence type="ECO:0000313" key="1">
    <source>
        <dbReference type="EMBL" id="ALI24936.1"/>
    </source>
</evidence>
<gene>
    <name evidence="2" type="ORF">R4485_00810</name>
    <name evidence="3" type="ORF">R4485_22290</name>
    <name evidence="1" type="ORF">XA26_10790</name>
</gene>
<dbReference type="PATRIC" id="fig|1766.6.peg.1071"/>